<dbReference type="Proteomes" id="UP001432322">
    <property type="component" value="Unassembled WGS sequence"/>
</dbReference>
<organism evidence="2 3">
    <name type="scientific">Pristionchus fissidentatus</name>
    <dbReference type="NCBI Taxonomy" id="1538716"/>
    <lineage>
        <taxon>Eukaryota</taxon>
        <taxon>Metazoa</taxon>
        <taxon>Ecdysozoa</taxon>
        <taxon>Nematoda</taxon>
        <taxon>Chromadorea</taxon>
        <taxon>Rhabditida</taxon>
        <taxon>Rhabditina</taxon>
        <taxon>Diplogasteromorpha</taxon>
        <taxon>Diplogasteroidea</taxon>
        <taxon>Neodiplogasteridae</taxon>
        <taxon>Pristionchus</taxon>
    </lineage>
</organism>
<dbReference type="AlphaFoldDB" id="A0AAV5VQU8"/>
<name>A0AAV5VQU8_9BILA</name>
<evidence type="ECO:0000313" key="3">
    <source>
        <dbReference type="Proteomes" id="UP001432322"/>
    </source>
</evidence>
<sequence>MINVSCTHPRNAVDTIRINETSDIIFDKKNCPSLEITYQGSLPAEKIGRNDEVMYLRISSNTERVTIDVTTGYPITRSAQFNSTTTEVTNTPSTSPTAPDRSTASTDSTTSNSPTTKRLPDTISTSSPAPTSPTTSDVAHSSATFSATVALVAI</sequence>
<feature type="non-terminal residue" evidence="2">
    <location>
        <position position="154"/>
    </location>
</feature>
<proteinExistence type="predicted"/>
<gene>
    <name evidence="2" type="ORF">PFISCL1PPCAC_13103</name>
</gene>
<reference evidence="2" key="1">
    <citation type="submission" date="2023-10" db="EMBL/GenBank/DDBJ databases">
        <title>Genome assembly of Pristionchus species.</title>
        <authorList>
            <person name="Yoshida K."/>
            <person name="Sommer R.J."/>
        </authorList>
    </citation>
    <scope>NUCLEOTIDE SEQUENCE</scope>
    <source>
        <strain evidence="2">RS5133</strain>
    </source>
</reference>
<protein>
    <recommendedName>
        <fullName evidence="4">C6 domain-containing protein</fullName>
    </recommendedName>
</protein>
<evidence type="ECO:0008006" key="4">
    <source>
        <dbReference type="Google" id="ProtNLM"/>
    </source>
</evidence>
<feature type="region of interest" description="Disordered" evidence="1">
    <location>
        <begin position="77"/>
        <end position="141"/>
    </location>
</feature>
<comment type="caution">
    <text evidence="2">The sequence shown here is derived from an EMBL/GenBank/DDBJ whole genome shotgun (WGS) entry which is preliminary data.</text>
</comment>
<evidence type="ECO:0000313" key="2">
    <source>
        <dbReference type="EMBL" id="GMT21806.1"/>
    </source>
</evidence>
<evidence type="ECO:0000256" key="1">
    <source>
        <dbReference type="SAM" id="MobiDB-lite"/>
    </source>
</evidence>
<feature type="compositionally biased region" description="Low complexity" evidence="1">
    <location>
        <begin position="82"/>
        <end position="136"/>
    </location>
</feature>
<dbReference type="EMBL" id="BTSY01000004">
    <property type="protein sequence ID" value="GMT21806.1"/>
    <property type="molecule type" value="Genomic_DNA"/>
</dbReference>
<accession>A0AAV5VQU8</accession>
<keyword evidence="3" id="KW-1185">Reference proteome</keyword>